<keyword evidence="2" id="KW-0067">ATP-binding</keyword>
<comment type="caution">
    <text evidence="5">The sequence shown here is derived from an EMBL/GenBank/DDBJ whole genome shotgun (WGS) entry which is preliminary data.</text>
</comment>
<dbReference type="InterPro" id="IPR014001">
    <property type="entry name" value="Helicase_ATP-bd"/>
</dbReference>
<evidence type="ECO:0000313" key="5">
    <source>
        <dbReference type="EMBL" id="OHA23193.1"/>
    </source>
</evidence>
<dbReference type="PANTHER" id="PTHR18934">
    <property type="entry name" value="ATP-DEPENDENT RNA HELICASE"/>
    <property type="match status" value="1"/>
</dbReference>
<keyword evidence="1" id="KW-0547">Nucleotide-binding</keyword>
<dbReference type="CDD" id="cd18791">
    <property type="entry name" value="SF2_C_RHA"/>
    <property type="match status" value="1"/>
</dbReference>
<dbReference type="EMBL" id="MHRK01000041">
    <property type="protein sequence ID" value="OHA23193.1"/>
    <property type="molecule type" value="Genomic_DNA"/>
</dbReference>
<dbReference type="Gene3D" id="1.20.120.1080">
    <property type="match status" value="1"/>
</dbReference>
<dbReference type="InterPro" id="IPR011545">
    <property type="entry name" value="DEAD/DEAH_box_helicase_dom"/>
</dbReference>
<evidence type="ECO:0000259" key="3">
    <source>
        <dbReference type="PROSITE" id="PS51192"/>
    </source>
</evidence>
<protein>
    <recommendedName>
        <fullName evidence="7">Helicase</fullName>
    </recommendedName>
</protein>
<evidence type="ECO:0008006" key="7">
    <source>
        <dbReference type="Google" id="ProtNLM"/>
    </source>
</evidence>
<dbReference type="SMART" id="SM00490">
    <property type="entry name" value="HELICc"/>
    <property type="match status" value="1"/>
</dbReference>
<dbReference type="GO" id="GO:0005524">
    <property type="term" value="F:ATP binding"/>
    <property type="evidence" value="ECO:0007669"/>
    <property type="project" value="UniProtKB-KW"/>
</dbReference>
<gene>
    <name evidence="5" type="ORF">A3C72_00030</name>
</gene>
<dbReference type="Proteomes" id="UP000177130">
    <property type="component" value="Unassembled WGS sequence"/>
</dbReference>
<dbReference type="AlphaFoldDB" id="A0A1G2MH79"/>
<sequence>MNKSTVNGRQLGLAFWQKADEVTALAQAGRGIVVMPTGTGKTTQTPQLLHERGFTRKGQIYISVPRRILAVELATRVADEVQVSVGGLVGYQIRGEQRTSRETRILFMTEGMLRAKIRSNPLLEGISCILFDEFHMRTLMSDFNVALVERAQKEGSKTAFLLMSATIDPTYLAQHFSCDVVDGSDLVTTFPIEERYAEPDRYDYFGNVAQEARSVSAGREGNGLIFMPGKAEIDKTINALRRALPKEGCTILPLHGELGPSDRHAPFVDRAGVTITVATDIVETGATLPNISWVIDSGEAREKGYDPVSDISSLALRDVAQDRLKQRRGRCGRVRPGMYVGMFSKENTQKRPERTTPEIFRTPLREVVLTIKALGLSRIGKPIRLVDNPAKANWKEAKRQLQMLGFVDTTPEANITSLGEKAVELGCDPREAAMLFKASELGCLREAAISIGAVQAKRLLYRPKDEEEAFAADRAHSVFKSVSTVCDASVFVSVVNAAEKRGEESLGSWCKRNYVSYLALHEIWDTSRQLLSSMRAFGFKPNSTAGSGDALRQSILAGLPDRIFEWNYRDWFRRESDGKEVMLGRESIVRLPKRDGAAIAVWNVMEISTTRGVLPLATNAVLVG</sequence>
<dbReference type="SMART" id="SM00847">
    <property type="entry name" value="HA2"/>
    <property type="match status" value="1"/>
</dbReference>
<accession>A0A1G2MH79</accession>
<dbReference type="InterPro" id="IPR007502">
    <property type="entry name" value="Helicase-assoc_dom"/>
</dbReference>
<name>A0A1G2MH79_9BACT</name>
<evidence type="ECO:0000259" key="4">
    <source>
        <dbReference type="PROSITE" id="PS51194"/>
    </source>
</evidence>
<evidence type="ECO:0000313" key="6">
    <source>
        <dbReference type="Proteomes" id="UP000177130"/>
    </source>
</evidence>
<dbReference type="Gene3D" id="3.40.50.300">
    <property type="entry name" value="P-loop containing nucleotide triphosphate hydrolases"/>
    <property type="match status" value="2"/>
</dbReference>
<dbReference type="STRING" id="1802306.A3C72_00030"/>
<dbReference type="Pfam" id="PF00270">
    <property type="entry name" value="DEAD"/>
    <property type="match status" value="1"/>
</dbReference>
<dbReference type="InterPro" id="IPR001650">
    <property type="entry name" value="Helicase_C-like"/>
</dbReference>
<dbReference type="SUPFAM" id="SSF52540">
    <property type="entry name" value="P-loop containing nucleoside triphosphate hydrolases"/>
    <property type="match status" value="1"/>
</dbReference>
<feature type="domain" description="Helicase C-terminal" evidence="4">
    <location>
        <begin position="200"/>
        <end position="375"/>
    </location>
</feature>
<dbReference type="GO" id="GO:0004386">
    <property type="term" value="F:helicase activity"/>
    <property type="evidence" value="ECO:0007669"/>
    <property type="project" value="TreeGrafter"/>
</dbReference>
<organism evidence="5 6">
    <name type="scientific">Candidatus Taylorbacteria bacterium RIFCSPHIGHO2_02_FULL_43_32b</name>
    <dbReference type="NCBI Taxonomy" id="1802306"/>
    <lineage>
        <taxon>Bacteria</taxon>
        <taxon>Candidatus Tayloriibacteriota</taxon>
    </lineage>
</organism>
<evidence type="ECO:0000256" key="2">
    <source>
        <dbReference type="ARBA" id="ARBA00022840"/>
    </source>
</evidence>
<dbReference type="Pfam" id="PF00271">
    <property type="entry name" value="Helicase_C"/>
    <property type="match status" value="1"/>
</dbReference>
<feature type="domain" description="Helicase ATP-binding" evidence="3">
    <location>
        <begin position="22"/>
        <end position="185"/>
    </location>
</feature>
<dbReference type="GO" id="GO:0003723">
    <property type="term" value="F:RNA binding"/>
    <property type="evidence" value="ECO:0007669"/>
    <property type="project" value="TreeGrafter"/>
</dbReference>
<dbReference type="PROSITE" id="PS51192">
    <property type="entry name" value="HELICASE_ATP_BIND_1"/>
    <property type="match status" value="1"/>
</dbReference>
<proteinExistence type="predicted"/>
<dbReference type="PROSITE" id="PS51194">
    <property type="entry name" value="HELICASE_CTER"/>
    <property type="match status" value="1"/>
</dbReference>
<dbReference type="CDD" id="cd17917">
    <property type="entry name" value="DEXHc_RHA-like"/>
    <property type="match status" value="1"/>
</dbReference>
<reference evidence="5 6" key="1">
    <citation type="journal article" date="2016" name="Nat. Commun.">
        <title>Thousands of microbial genomes shed light on interconnected biogeochemical processes in an aquifer system.</title>
        <authorList>
            <person name="Anantharaman K."/>
            <person name="Brown C.T."/>
            <person name="Hug L.A."/>
            <person name="Sharon I."/>
            <person name="Castelle C.J."/>
            <person name="Probst A.J."/>
            <person name="Thomas B.C."/>
            <person name="Singh A."/>
            <person name="Wilkins M.J."/>
            <person name="Karaoz U."/>
            <person name="Brodie E.L."/>
            <person name="Williams K.H."/>
            <person name="Hubbard S.S."/>
            <person name="Banfield J.F."/>
        </authorList>
    </citation>
    <scope>NUCLEOTIDE SEQUENCE [LARGE SCALE GENOMIC DNA]</scope>
</reference>
<dbReference type="SMART" id="SM00487">
    <property type="entry name" value="DEXDc"/>
    <property type="match status" value="1"/>
</dbReference>
<dbReference type="PANTHER" id="PTHR18934:SF267">
    <property type="entry name" value="ATP-DEPENDENT RNA HELICASE YLR419W-RELATED"/>
    <property type="match status" value="1"/>
</dbReference>
<evidence type="ECO:0000256" key="1">
    <source>
        <dbReference type="ARBA" id="ARBA00022741"/>
    </source>
</evidence>
<dbReference type="InterPro" id="IPR027417">
    <property type="entry name" value="P-loop_NTPase"/>
</dbReference>